<dbReference type="GO" id="GO:0003723">
    <property type="term" value="F:RNA binding"/>
    <property type="evidence" value="ECO:0007669"/>
    <property type="project" value="InterPro"/>
</dbReference>
<dbReference type="PANTHER" id="PTHR12732:SF8">
    <property type="entry name" value="NUCLEAR MRNA EXPORT PROTEIN THP1"/>
    <property type="match status" value="1"/>
</dbReference>
<evidence type="ECO:0008006" key="3">
    <source>
        <dbReference type="Google" id="ProtNLM"/>
    </source>
</evidence>
<dbReference type="InterPro" id="IPR045114">
    <property type="entry name" value="Csn12-like"/>
</dbReference>
<dbReference type="GO" id="GO:0070390">
    <property type="term" value="C:transcription export complex 2"/>
    <property type="evidence" value="ECO:0007669"/>
    <property type="project" value="TreeGrafter"/>
</dbReference>
<accession>A0AAN7WL77</accession>
<sequence length="491" mass="58463">MTMQQYTLNSFYNDISNKKFQVLKLDLSKNGYIIAALQSQLYSRSCDKSTHDDGSSHYDTQKLQDMVESNNFYSGKWTRFNMMIVSFLEYCQNIDPWSSWNSCDVIFQFYSDLNNCILNDTYPVDELIDIFIENTEYIIPFAELLDSNYRYLQIKKFQFLSYTSSIISKTFNSIKSQHPNSSSNQNHNTILNQSNFTISKKQQILLYLVNKLNNIYFKIQSPQLCSNIFRNFRPKSSIKNFNEYPVWQQIEYRYLLGRFYLLNKRVSNSFVQLNTSFNLLFKSYQIMNILDDLRSKRNLQRILKYLIPLGIIMGKLPNLNFVSKFLIDEENNLNYRELLQYVRSGNIFMMNQWLKSNEIILRKRNLFLILLEKLPMLTYRYLLRRVIQIWSIEQQLNRLPYDIFEKCLKVSIQDNDTSDNINIFNSIHKSKNVENILVTLINLGYLRGNCFPLLQLCVFQRTTDINNILPPIENRMLSMFPLNHEDSWLDN</sequence>
<comment type="caution">
    <text evidence="1">The sequence shown here is derived from an EMBL/GenBank/DDBJ whole genome shotgun (WGS) entry which is preliminary data.</text>
</comment>
<dbReference type="GO" id="GO:0016973">
    <property type="term" value="P:poly(A)+ mRNA export from nucleus"/>
    <property type="evidence" value="ECO:0007669"/>
    <property type="project" value="TreeGrafter"/>
</dbReference>
<dbReference type="GO" id="GO:0006368">
    <property type="term" value="P:transcription elongation by RNA polymerase II"/>
    <property type="evidence" value="ECO:0007669"/>
    <property type="project" value="TreeGrafter"/>
</dbReference>
<organism evidence="1 2">
    <name type="scientific">Arxiozyma heterogenica</name>
    <dbReference type="NCBI Taxonomy" id="278026"/>
    <lineage>
        <taxon>Eukaryota</taxon>
        <taxon>Fungi</taxon>
        <taxon>Dikarya</taxon>
        <taxon>Ascomycota</taxon>
        <taxon>Saccharomycotina</taxon>
        <taxon>Saccharomycetes</taxon>
        <taxon>Saccharomycetales</taxon>
        <taxon>Saccharomycetaceae</taxon>
        <taxon>Arxiozyma</taxon>
    </lineage>
</organism>
<dbReference type="GO" id="GO:0003690">
    <property type="term" value="F:double-stranded DNA binding"/>
    <property type="evidence" value="ECO:0007669"/>
    <property type="project" value="InterPro"/>
</dbReference>
<keyword evidence="2" id="KW-1185">Reference proteome</keyword>
<dbReference type="EMBL" id="JAWIZZ010000047">
    <property type="protein sequence ID" value="KAK5779395.1"/>
    <property type="molecule type" value="Genomic_DNA"/>
</dbReference>
<reference evidence="2" key="1">
    <citation type="submission" date="2023-07" db="EMBL/GenBank/DDBJ databases">
        <title>A draft genome of Kazachstania heterogenica Y-27499.</title>
        <authorList>
            <person name="Donic C."/>
            <person name="Kralova J.S."/>
            <person name="Fidel L."/>
            <person name="Ben-Dor S."/>
            <person name="Jung S."/>
        </authorList>
    </citation>
    <scope>NUCLEOTIDE SEQUENCE [LARGE SCALE GENOMIC DNA]</scope>
    <source>
        <strain evidence="2">Y27499</strain>
    </source>
</reference>
<evidence type="ECO:0000313" key="2">
    <source>
        <dbReference type="Proteomes" id="UP001306508"/>
    </source>
</evidence>
<evidence type="ECO:0000313" key="1">
    <source>
        <dbReference type="EMBL" id="KAK5779395.1"/>
    </source>
</evidence>
<dbReference type="SMART" id="SM00753">
    <property type="entry name" value="PAM"/>
    <property type="match status" value="1"/>
</dbReference>
<proteinExistence type="predicted"/>
<dbReference type="AlphaFoldDB" id="A0AAN7WL77"/>
<protein>
    <recommendedName>
        <fullName evidence="3">PCI domain-containing protein</fullName>
    </recommendedName>
</protein>
<dbReference type="GO" id="GO:0000973">
    <property type="term" value="P:post-transcriptional tethering of RNA polymerase II gene DNA at nuclear periphery"/>
    <property type="evidence" value="ECO:0007669"/>
    <property type="project" value="TreeGrafter"/>
</dbReference>
<dbReference type="Proteomes" id="UP001306508">
    <property type="component" value="Unassembled WGS sequence"/>
</dbReference>
<dbReference type="PANTHER" id="PTHR12732">
    <property type="entry name" value="UNCHARACTERIZED PROTEASOME COMPONENT REGION PCI-CONTAINING"/>
    <property type="match status" value="1"/>
</dbReference>
<gene>
    <name evidence="1" type="ORF">RI543_003286</name>
</gene>
<name>A0AAN7WL77_9SACH</name>